<dbReference type="InterPro" id="IPR002885">
    <property type="entry name" value="PPR_rpt"/>
</dbReference>
<feature type="region of interest" description="Disordered" evidence="3">
    <location>
        <begin position="16"/>
        <end position="42"/>
    </location>
</feature>
<evidence type="ECO:0000256" key="3">
    <source>
        <dbReference type="SAM" id="MobiDB-lite"/>
    </source>
</evidence>
<keyword evidence="4" id="KW-1133">Transmembrane helix</keyword>
<evidence type="ECO:0000313" key="6">
    <source>
        <dbReference type="Proteomes" id="UP001293254"/>
    </source>
</evidence>
<keyword evidence="4" id="KW-0812">Transmembrane</keyword>
<evidence type="ECO:0000256" key="1">
    <source>
        <dbReference type="ARBA" id="ARBA00022737"/>
    </source>
</evidence>
<dbReference type="AlphaFoldDB" id="A0AAE1XLI1"/>
<dbReference type="InterPro" id="IPR046960">
    <property type="entry name" value="PPR_At4g14850-like_plant"/>
</dbReference>
<comment type="caution">
    <text evidence="5">The sequence shown here is derived from an EMBL/GenBank/DDBJ whole genome shotgun (WGS) entry which is preliminary data.</text>
</comment>
<evidence type="ECO:0000256" key="4">
    <source>
        <dbReference type="SAM" id="Phobius"/>
    </source>
</evidence>
<proteinExistence type="predicted"/>
<dbReference type="EMBL" id="JACGWO010000012">
    <property type="protein sequence ID" value="KAK4414205.1"/>
    <property type="molecule type" value="Genomic_DNA"/>
</dbReference>
<feature type="transmembrane region" description="Helical" evidence="4">
    <location>
        <begin position="121"/>
        <end position="140"/>
    </location>
</feature>
<reference evidence="5" key="2">
    <citation type="journal article" date="2024" name="Plant">
        <title>Genomic evolution and insights into agronomic trait innovations of Sesamum species.</title>
        <authorList>
            <person name="Miao H."/>
            <person name="Wang L."/>
            <person name="Qu L."/>
            <person name="Liu H."/>
            <person name="Sun Y."/>
            <person name="Le M."/>
            <person name="Wang Q."/>
            <person name="Wei S."/>
            <person name="Zheng Y."/>
            <person name="Lin W."/>
            <person name="Duan Y."/>
            <person name="Cao H."/>
            <person name="Xiong S."/>
            <person name="Wang X."/>
            <person name="Wei L."/>
            <person name="Li C."/>
            <person name="Ma Q."/>
            <person name="Ju M."/>
            <person name="Zhao R."/>
            <person name="Li G."/>
            <person name="Mu C."/>
            <person name="Tian Q."/>
            <person name="Mei H."/>
            <person name="Zhang T."/>
            <person name="Gao T."/>
            <person name="Zhang H."/>
        </authorList>
    </citation>
    <scope>NUCLEOTIDE SEQUENCE</scope>
    <source>
        <strain evidence="5">3651</strain>
    </source>
</reference>
<dbReference type="Pfam" id="PF13041">
    <property type="entry name" value="PPR_2"/>
    <property type="match status" value="1"/>
</dbReference>
<accession>A0AAE1XLI1</accession>
<dbReference type="PROSITE" id="PS51375">
    <property type="entry name" value="PPR"/>
    <property type="match status" value="1"/>
</dbReference>
<keyword evidence="1" id="KW-0677">Repeat</keyword>
<evidence type="ECO:0000256" key="2">
    <source>
        <dbReference type="PROSITE-ProRule" id="PRU00708"/>
    </source>
</evidence>
<dbReference type="InterPro" id="IPR011990">
    <property type="entry name" value="TPR-like_helical_dom_sf"/>
</dbReference>
<dbReference type="PANTHER" id="PTHR47926">
    <property type="entry name" value="PENTATRICOPEPTIDE REPEAT-CONTAINING PROTEIN"/>
    <property type="match status" value="1"/>
</dbReference>
<reference evidence="5" key="1">
    <citation type="submission" date="2020-06" db="EMBL/GenBank/DDBJ databases">
        <authorList>
            <person name="Li T."/>
            <person name="Hu X."/>
            <person name="Zhang T."/>
            <person name="Song X."/>
            <person name="Zhang H."/>
            <person name="Dai N."/>
            <person name="Sheng W."/>
            <person name="Hou X."/>
            <person name="Wei L."/>
        </authorList>
    </citation>
    <scope>NUCLEOTIDE SEQUENCE</scope>
    <source>
        <strain evidence="5">3651</strain>
        <tissue evidence="5">Leaf</tissue>
    </source>
</reference>
<dbReference type="GO" id="GO:0009451">
    <property type="term" value="P:RNA modification"/>
    <property type="evidence" value="ECO:0007669"/>
    <property type="project" value="InterPro"/>
</dbReference>
<dbReference type="Proteomes" id="UP001293254">
    <property type="component" value="Unassembled WGS sequence"/>
</dbReference>
<feature type="repeat" description="PPR" evidence="2">
    <location>
        <begin position="85"/>
        <end position="119"/>
    </location>
</feature>
<dbReference type="Gene3D" id="1.25.40.10">
    <property type="entry name" value="Tetratricopeptide repeat domain"/>
    <property type="match status" value="1"/>
</dbReference>
<organism evidence="5 6">
    <name type="scientific">Sesamum alatum</name>
    <dbReference type="NCBI Taxonomy" id="300844"/>
    <lineage>
        <taxon>Eukaryota</taxon>
        <taxon>Viridiplantae</taxon>
        <taxon>Streptophyta</taxon>
        <taxon>Embryophyta</taxon>
        <taxon>Tracheophyta</taxon>
        <taxon>Spermatophyta</taxon>
        <taxon>Magnoliopsida</taxon>
        <taxon>eudicotyledons</taxon>
        <taxon>Gunneridae</taxon>
        <taxon>Pentapetalae</taxon>
        <taxon>asterids</taxon>
        <taxon>lamiids</taxon>
        <taxon>Lamiales</taxon>
        <taxon>Pedaliaceae</taxon>
        <taxon>Sesamum</taxon>
    </lineage>
</organism>
<dbReference type="GO" id="GO:0003723">
    <property type="term" value="F:RNA binding"/>
    <property type="evidence" value="ECO:0007669"/>
    <property type="project" value="InterPro"/>
</dbReference>
<keyword evidence="4" id="KW-0472">Membrane</keyword>
<dbReference type="Pfam" id="PF01535">
    <property type="entry name" value="PPR"/>
    <property type="match status" value="1"/>
</dbReference>
<evidence type="ECO:0000313" key="5">
    <source>
        <dbReference type="EMBL" id="KAK4414205.1"/>
    </source>
</evidence>
<feature type="transmembrane region" description="Helical" evidence="4">
    <location>
        <begin position="87"/>
        <end position="109"/>
    </location>
</feature>
<name>A0AAE1XLI1_9LAMI</name>
<gene>
    <name evidence="5" type="ORF">Salat_2833400</name>
</gene>
<protein>
    <submittedName>
        <fullName evidence="5">Pentatricopeptide repeat-containing protein</fullName>
    </submittedName>
</protein>
<dbReference type="NCBIfam" id="TIGR00756">
    <property type="entry name" value="PPR"/>
    <property type="match status" value="1"/>
</dbReference>
<keyword evidence="6" id="KW-1185">Reference proteome</keyword>
<sequence>MRFKRLHTTTLRSLRNRTRTDAQTPPRQNAGEFFKPSTNKSLPNLRSNKFSDSDIVKCNIAITDHMRHGQCDSALRLFKSMPRKTSVSYNTMISGYILNGDFQLAHHLFDEMPLKDLDMSLAAMWAMLFLPCIVGVEALTRHMKCSGELKIRMSSRGTQSLLVMQDMVLAKKLSNILNQ</sequence>